<evidence type="ECO:0000256" key="5">
    <source>
        <dbReference type="ARBA" id="ARBA00022884"/>
    </source>
</evidence>
<evidence type="ECO:0000256" key="9">
    <source>
        <dbReference type="ARBA" id="ARBA00058688"/>
    </source>
</evidence>
<protein>
    <recommendedName>
        <fullName evidence="8 10">Large ribosomal subunit protein uL24</fullName>
    </recommendedName>
</protein>
<keyword evidence="7 10" id="KW-0687">Ribonucleoprotein</keyword>
<evidence type="ECO:0000256" key="4">
    <source>
        <dbReference type="ARBA" id="ARBA00022730"/>
    </source>
</evidence>
<evidence type="ECO:0000256" key="10">
    <source>
        <dbReference type="HAMAP-Rule" id="MF_01326"/>
    </source>
</evidence>
<feature type="domain" description="KOW" evidence="12">
    <location>
        <begin position="2"/>
        <end position="29"/>
    </location>
</feature>
<dbReference type="GeneID" id="79875647"/>
<dbReference type="InterPro" id="IPR008991">
    <property type="entry name" value="Translation_prot_SH3-like_sf"/>
</dbReference>
<gene>
    <name evidence="10 13" type="primary">rplX</name>
    <name evidence="14" type="ORF">B5F14_05385</name>
    <name evidence="13" type="ORF">POG00_02560</name>
</gene>
<dbReference type="GO" id="GO:0019843">
    <property type="term" value="F:rRNA binding"/>
    <property type="evidence" value="ECO:0007669"/>
    <property type="project" value="UniProtKB-UniRule"/>
</dbReference>
<dbReference type="InterPro" id="IPR005824">
    <property type="entry name" value="KOW"/>
</dbReference>
<dbReference type="InterPro" id="IPR003256">
    <property type="entry name" value="Ribosomal_uL24"/>
</dbReference>
<evidence type="ECO:0000256" key="6">
    <source>
        <dbReference type="ARBA" id="ARBA00022980"/>
    </source>
</evidence>
<dbReference type="InterPro" id="IPR041988">
    <property type="entry name" value="Ribosomal_uL24_KOW"/>
</dbReference>
<evidence type="ECO:0000313" key="14">
    <source>
        <dbReference type="EMBL" id="OUP60985.1"/>
    </source>
</evidence>
<evidence type="ECO:0000313" key="15">
    <source>
        <dbReference type="Proteomes" id="UP000195447"/>
    </source>
</evidence>
<keyword evidence="5 10" id="KW-0694">RNA-binding</keyword>
<organism evidence="14 15">
    <name type="scientific">Faecalitalea cylindroides</name>
    <dbReference type="NCBI Taxonomy" id="39483"/>
    <lineage>
        <taxon>Bacteria</taxon>
        <taxon>Bacillati</taxon>
        <taxon>Bacillota</taxon>
        <taxon>Erysipelotrichia</taxon>
        <taxon>Erysipelotrichales</taxon>
        <taxon>Erysipelotrichaceae</taxon>
        <taxon>Faecalitalea</taxon>
    </lineage>
</organism>
<dbReference type="Proteomes" id="UP001220658">
    <property type="component" value="Unassembled WGS sequence"/>
</dbReference>
<comment type="similarity">
    <text evidence="2 10 11">Belongs to the universal ribosomal protein uL24 family.</text>
</comment>
<evidence type="ECO:0000256" key="11">
    <source>
        <dbReference type="RuleBase" id="RU003477"/>
    </source>
</evidence>
<dbReference type="EMBL" id="JAQNCK010000004">
    <property type="protein sequence ID" value="MDC0827588.1"/>
    <property type="molecule type" value="Genomic_DNA"/>
</dbReference>
<reference evidence="15" key="1">
    <citation type="submission" date="2017-04" db="EMBL/GenBank/DDBJ databases">
        <title>Function of individual gut microbiota members based on whole genome sequencing of pure cultures obtained from chicken caecum.</title>
        <authorList>
            <person name="Medvecky M."/>
            <person name="Cejkova D."/>
            <person name="Polansky O."/>
            <person name="Karasova D."/>
            <person name="Kubasova T."/>
            <person name="Cizek A."/>
            <person name="Rychlik I."/>
        </authorList>
    </citation>
    <scope>NUCLEOTIDE SEQUENCE [LARGE SCALE GENOMIC DNA]</scope>
    <source>
        <strain evidence="15">An178</strain>
    </source>
</reference>
<dbReference type="Pfam" id="PF00467">
    <property type="entry name" value="KOW"/>
    <property type="match status" value="1"/>
</dbReference>
<proteinExistence type="inferred from homology"/>
<evidence type="ECO:0000256" key="1">
    <source>
        <dbReference type="ARBA" id="ARBA00004072"/>
    </source>
</evidence>
<comment type="function">
    <text evidence="1 10">One of two assembly initiator proteins, it binds directly to the 5'-end of the 23S rRNA, where it nucleates assembly of the 50S subunit.</text>
</comment>
<comment type="subunit">
    <text evidence="3 10">Part of the 50S ribosomal subunit.</text>
</comment>
<evidence type="ECO:0000259" key="12">
    <source>
        <dbReference type="SMART" id="SM00739"/>
    </source>
</evidence>
<dbReference type="InterPro" id="IPR014722">
    <property type="entry name" value="Rib_uL2_dom2"/>
</dbReference>
<dbReference type="Gene3D" id="2.30.30.30">
    <property type="match status" value="1"/>
</dbReference>
<keyword evidence="6 10" id="KW-0689">Ribosomal protein</keyword>
<evidence type="ECO:0000313" key="13">
    <source>
        <dbReference type="EMBL" id="MDC0827588.1"/>
    </source>
</evidence>
<dbReference type="GO" id="GO:0003735">
    <property type="term" value="F:structural constituent of ribosome"/>
    <property type="evidence" value="ECO:0007669"/>
    <property type="project" value="InterPro"/>
</dbReference>
<dbReference type="CDD" id="cd06089">
    <property type="entry name" value="KOW_RPL26"/>
    <property type="match status" value="1"/>
</dbReference>
<dbReference type="NCBIfam" id="TIGR01079">
    <property type="entry name" value="rplX_bact"/>
    <property type="match status" value="1"/>
</dbReference>
<dbReference type="AlphaFoldDB" id="A0A1Y3VPR8"/>
<dbReference type="PANTHER" id="PTHR12903">
    <property type="entry name" value="MITOCHONDRIAL RIBOSOMAL PROTEIN L24"/>
    <property type="match status" value="1"/>
</dbReference>
<evidence type="ECO:0000256" key="2">
    <source>
        <dbReference type="ARBA" id="ARBA00010618"/>
    </source>
</evidence>
<dbReference type="HAMAP" id="MF_01326_B">
    <property type="entry name" value="Ribosomal_uL24_B"/>
    <property type="match status" value="1"/>
</dbReference>
<keyword evidence="4 10" id="KW-0699">rRNA-binding</keyword>
<evidence type="ECO:0000256" key="3">
    <source>
        <dbReference type="ARBA" id="ARBA00011838"/>
    </source>
</evidence>
<dbReference type="GO" id="GO:0005840">
    <property type="term" value="C:ribosome"/>
    <property type="evidence" value="ECO:0007669"/>
    <property type="project" value="UniProtKB-KW"/>
</dbReference>
<sequence length="110" mass="12148">MRIKKGDKVKVITGAYKGTIGEVKQAFPKEDKVIVEGVNMVKKHLKPTQANPDGGIIEKEAKIHVSNVMLYDEKAKAASRVSMQIKEDKEGNKVKVRVFKKSGKEVGGKK</sequence>
<dbReference type="EMBL" id="NFKM01000008">
    <property type="protein sequence ID" value="OUP60985.1"/>
    <property type="molecule type" value="Genomic_DNA"/>
</dbReference>
<dbReference type="Proteomes" id="UP000195447">
    <property type="component" value="Unassembled WGS sequence"/>
</dbReference>
<evidence type="ECO:0000256" key="8">
    <source>
        <dbReference type="ARBA" id="ARBA00035206"/>
    </source>
</evidence>
<keyword evidence="15" id="KW-1185">Reference proteome</keyword>
<dbReference type="InterPro" id="IPR057264">
    <property type="entry name" value="Ribosomal_uL24_C"/>
</dbReference>
<evidence type="ECO:0000256" key="7">
    <source>
        <dbReference type="ARBA" id="ARBA00023274"/>
    </source>
</evidence>
<dbReference type="PROSITE" id="PS01108">
    <property type="entry name" value="RIBOSOMAL_L24"/>
    <property type="match status" value="1"/>
</dbReference>
<reference evidence="13" key="3">
    <citation type="submission" date="2023-01" db="EMBL/GenBank/DDBJ databases">
        <title>Human gut microbiome strain richness.</title>
        <authorList>
            <person name="Chen-Liaw A."/>
        </authorList>
    </citation>
    <scope>NUCLEOTIDE SEQUENCE</scope>
    <source>
        <strain evidence="13">D55st1_G4_D55t1_190419</strain>
    </source>
</reference>
<dbReference type="RefSeq" id="WP_022355606.1">
    <property type="nucleotide sequence ID" value="NZ_CABKSV010000007.1"/>
</dbReference>
<dbReference type="SUPFAM" id="SSF50104">
    <property type="entry name" value="Translation proteins SH3-like domain"/>
    <property type="match status" value="1"/>
</dbReference>
<dbReference type="GO" id="GO:1990904">
    <property type="term" value="C:ribonucleoprotein complex"/>
    <property type="evidence" value="ECO:0007669"/>
    <property type="project" value="UniProtKB-KW"/>
</dbReference>
<dbReference type="FunFam" id="2.30.30.30:FF:000004">
    <property type="entry name" value="50S ribosomal protein L24"/>
    <property type="match status" value="1"/>
</dbReference>
<name>A0A1Y3VPR8_9FIRM</name>
<dbReference type="InterPro" id="IPR005825">
    <property type="entry name" value="Ribosomal_uL24_CS"/>
</dbReference>
<dbReference type="Pfam" id="PF17136">
    <property type="entry name" value="ribosomal_L24"/>
    <property type="match status" value="1"/>
</dbReference>
<accession>A0A1Y3VPR8</accession>
<dbReference type="GO" id="GO:0006412">
    <property type="term" value="P:translation"/>
    <property type="evidence" value="ECO:0007669"/>
    <property type="project" value="UniProtKB-UniRule"/>
</dbReference>
<dbReference type="SMART" id="SM00739">
    <property type="entry name" value="KOW"/>
    <property type="match status" value="1"/>
</dbReference>
<comment type="caution">
    <text evidence="14">The sequence shown here is derived from an EMBL/GenBank/DDBJ whole genome shotgun (WGS) entry which is preliminary data.</text>
</comment>
<reference evidence="14" key="2">
    <citation type="journal article" date="2018" name="BMC Genomics">
        <title>Whole genome sequencing and function prediction of 133 gut anaerobes isolated from chicken caecum in pure cultures.</title>
        <authorList>
            <person name="Medvecky M."/>
            <person name="Cejkova D."/>
            <person name="Polansky O."/>
            <person name="Karasova D."/>
            <person name="Kubasova T."/>
            <person name="Cizek A."/>
            <person name="Rychlik I."/>
        </authorList>
    </citation>
    <scope>NUCLEOTIDE SEQUENCE</scope>
    <source>
        <strain evidence="14">An178</strain>
    </source>
</reference>
<comment type="function">
    <text evidence="9 10">One of the proteins that surrounds the polypeptide exit tunnel on the outside of the subunit.</text>
</comment>